<comment type="caution">
    <text evidence="3">The sequence shown here is derived from an EMBL/GenBank/DDBJ whole genome shotgun (WGS) entry which is preliminary data.</text>
</comment>
<dbReference type="Pfam" id="PF13966">
    <property type="entry name" value="zf-RVT"/>
    <property type="match status" value="1"/>
</dbReference>
<dbReference type="Gene3D" id="3.60.10.10">
    <property type="entry name" value="Endonuclease/exonuclease/phosphatase"/>
    <property type="match status" value="1"/>
</dbReference>
<evidence type="ECO:0000259" key="1">
    <source>
        <dbReference type="Pfam" id="PF03372"/>
    </source>
</evidence>
<protein>
    <recommendedName>
        <fullName evidence="4">Reverse transcriptase zinc-binding domain-containing protein</fullName>
    </recommendedName>
</protein>
<proteinExistence type="predicted"/>
<dbReference type="InterPro" id="IPR026960">
    <property type="entry name" value="RVT-Znf"/>
</dbReference>
<feature type="domain" description="Endonuclease/exonuclease/phosphatase" evidence="1">
    <location>
        <begin position="5"/>
        <end position="152"/>
    </location>
</feature>
<organism evidence="3">
    <name type="scientific">Sesamum radiatum</name>
    <name type="common">Black benniseed</name>
    <dbReference type="NCBI Taxonomy" id="300843"/>
    <lineage>
        <taxon>Eukaryota</taxon>
        <taxon>Viridiplantae</taxon>
        <taxon>Streptophyta</taxon>
        <taxon>Embryophyta</taxon>
        <taxon>Tracheophyta</taxon>
        <taxon>Spermatophyta</taxon>
        <taxon>Magnoliopsida</taxon>
        <taxon>eudicotyledons</taxon>
        <taxon>Gunneridae</taxon>
        <taxon>Pentapetalae</taxon>
        <taxon>asterids</taxon>
        <taxon>lamiids</taxon>
        <taxon>Lamiales</taxon>
        <taxon>Pedaliaceae</taxon>
        <taxon>Sesamum</taxon>
    </lineage>
</organism>
<dbReference type="InterPro" id="IPR005135">
    <property type="entry name" value="Endo/exonuclease/phosphatase"/>
</dbReference>
<dbReference type="EMBL" id="JACGWJ010000008">
    <property type="protein sequence ID" value="KAL0404334.1"/>
    <property type="molecule type" value="Genomic_DNA"/>
</dbReference>
<sequence length="972" mass="110839">MSFLLWNCQGLGNLGTIKGLRDLIRENNPHLVFLAETKCSTSQIEVLKRRLNLFGFCVESRGKSGGLALFWNKSVDVQLQSFSHYHIDVSVRLSNSEEWWRFSGVYGEPDTSKRTVFWNLLSRLHRQSVRPWLVAGDFNEILEHSEKEGGPLRAEWQIRNFRNCLLSCELHDLGFQDHSALVLELQLVKCWEAMGGRKCFRFEAAWLQDSACEDIVTKNWSSPGSLGDKIASRTLGPRSLGTELNSLILQEETYWKQRCKALWLKEGDRNSSFFHGKASTRHHTNSIRRLRNSAGEWTVSEEEVRRCILDYFEMVFTSGRPSEDDIRRGTEHLPVIVTTEMAEDLQRPFTPAESKGRKHFMNLKLDISKAYDRVEWSFLRTVLESLSSLFRTTAERGAVPGVAVCRGAPKISHLLFADDIMVFCPATLVTVQNVRHLLDIYKMASGQEINLHKSSAAFSRNTPVVLQQQLATLLGIRLENKHEIYLGLPAVAFRSKWALFTALKDRIWRRIQGWHEKSLSQAGKAVLIQAVVQAIPSYDMSCFRLPKTLLQEFQALAANFFWHNGEKRKIHWLSWDRLCSSKLDGGLGFQNLEAFNLALLGNTLDLLKAGCRWRIGTGHDVDIWKDPWILCPTSFRVISPIPLHSRASLVSDLILAETREWDVDAVSNLFWPEDRDLILQIPLSQFCTPDLLVWHYSSNGLYSVRSAYYLALSLSSPAGVSAQPDWRRTWCVVWQSQIPNKTKVFLWRAIRSLLPTASNLRKRMPFDPVCCLFCGTEDESPIHSLLQCSFPRQVWALSGLRWSDIDALVPSVEEWFKSLTLKLSPPLFNLFAMICWTIWWSRNLKCAGKEFLTPLQVVDFARSYLLAFSSQGQDCASVKSGNIAHWIPPPAGFVKINFDGGGSAGVGCGGGDAGRTWIGFNVEWIGVVQRFWRLPEALYLAIRQWSFLEVTALHCFRSSPLRYRITHFQPNC</sequence>
<feature type="domain" description="Reverse transcriptase zinc-binding" evidence="2">
    <location>
        <begin position="702"/>
        <end position="795"/>
    </location>
</feature>
<dbReference type="GO" id="GO:0003824">
    <property type="term" value="F:catalytic activity"/>
    <property type="evidence" value="ECO:0007669"/>
    <property type="project" value="InterPro"/>
</dbReference>
<evidence type="ECO:0000313" key="3">
    <source>
        <dbReference type="EMBL" id="KAL0404334.1"/>
    </source>
</evidence>
<dbReference type="Pfam" id="PF03372">
    <property type="entry name" value="Exo_endo_phos"/>
    <property type="match status" value="1"/>
</dbReference>
<evidence type="ECO:0000259" key="2">
    <source>
        <dbReference type="Pfam" id="PF13966"/>
    </source>
</evidence>
<dbReference type="PANTHER" id="PTHR33116:SF86">
    <property type="entry name" value="REVERSE TRANSCRIPTASE DOMAIN-CONTAINING PROTEIN"/>
    <property type="match status" value="1"/>
</dbReference>
<dbReference type="PANTHER" id="PTHR33116">
    <property type="entry name" value="REVERSE TRANSCRIPTASE ZINC-BINDING DOMAIN-CONTAINING PROTEIN-RELATED-RELATED"/>
    <property type="match status" value="1"/>
</dbReference>
<accession>A0AAW2TI70</accession>
<reference evidence="3" key="2">
    <citation type="journal article" date="2024" name="Plant">
        <title>Genomic evolution and insights into agronomic trait innovations of Sesamum species.</title>
        <authorList>
            <person name="Miao H."/>
            <person name="Wang L."/>
            <person name="Qu L."/>
            <person name="Liu H."/>
            <person name="Sun Y."/>
            <person name="Le M."/>
            <person name="Wang Q."/>
            <person name="Wei S."/>
            <person name="Zheng Y."/>
            <person name="Lin W."/>
            <person name="Duan Y."/>
            <person name="Cao H."/>
            <person name="Xiong S."/>
            <person name="Wang X."/>
            <person name="Wei L."/>
            <person name="Li C."/>
            <person name="Ma Q."/>
            <person name="Ju M."/>
            <person name="Zhao R."/>
            <person name="Li G."/>
            <person name="Mu C."/>
            <person name="Tian Q."/>
            <person name="Mei H."/>
            <person name="Zhang T."/>
            <person name="Gao T."/>
            <person name="Zhang H."/>
        </authorList>
    </citation>
    <scope>NUCLEOTIDE SEQUENCE</scope>
    <source>
        <strain evidence="3">G02</strain>
    </source>
</reference>
<dbReference type="SUPFAM" id="SSF56219">
    <property type="entry name" value="DNase I-like"/>
    <property type="match status" value="1"/>
</dbReference>
<dbReference type="AlphaFoldDB" id="A0AAW2TI70"/>
<evidence type="ECO:0008006" key="4">
    <source>
        <dbReference type="Google" id="ProtNLM"/>
    </source>
</evidence>
<gene>
    <name evidence="3" type="ORF">Sradi_2074200</name>
</gene>
<reference evidence="3" key="1">
    <citation type="submission" date="2020-06" db="EMBL/GenBank/DDBJ databases">
        <authorList>
            <person name="Li T."/>
            <person name="Hu X."/>
            <person name="Zhang T."/>
            <person name="Song X."/>
            <person name="Zhang H."/>
            <person name="Dai N."/>
            <person name="Sheng W."/>
            <person name="Hou X."/>
            <person name="Wei L."/>
        </authorList>
    </citation>
    <scope>NUCLEOTIDE SEQUENCE</scope>
    <source>
        <strain evidence="3">G02</strain>
        <tissue evidence="3">Leaf</tissue>
    </source>
</reference>
<name>A0AAW2TI70_SESRA</name>
<dbReference type="InterPro" id="IPR036691">
    <property type="entry name" value="Endo/exonu/phosph_ase_sf"/>
</dbReference>